<protein>
    <submittedName>
        <fullName evidence="1">Uncharacterized protein</fullName>
    </submittedName>
</protein>
<proteinExistence type="predicted"/>
<gene>
    <name evidence="1" type="ORF">BPAE_0196g00250</name>
</gene>
<accession>A0A4Z1FK01</accession>
<dbReference type="EMBL" id="PQXI01000195">
    <property type="protein sequence ID" value="TGO21871.1"/>
    <property type="molecule type" value="Genomic_DNA"/>
</dbReference>
<sequence length="258" mass="29580">MIPHEHKYYKKSGGRGFHVNVRGFIDMKRDTLIMDPVVFSLVNGDLGLELNISKPRSIAYTSSIEHRPVWKPPGHDGRYEVVEGSQLFISDRFDGYHAEDPDINENLIVEQADDARDALLSIEKLEDFSTDKKKNIASKYMWNFITQCCPQIHSIQYILLGERNTATYSKMEEMDIFDSGNLHWPKDEWEIHEHHLLPLYPSVREIIMSPENTPIHSPGWWIAAKSGLPIAEIQHHFNNKFSHGGAIGKGFSRLLEGT</sequence>
<organism evidence="1 2">
    <name type="scientific">Botrytis paeoniae</name>
    <dbReference type="NCBI Taxonomy" id="278948"/>
    <lineage>
        <taxon>Eukaryota</taxon>
        <taxon>Fungi</taxon>
        <taxon>Dikarya</taxon>
        <taxon>Ascomycota</taxon>
        <taxon>Pezizomycotina</taxon>
        <taxon>Leotiomycetes</taxon>
        <taxon>Helotiales</taxon>
        <taxon>Sclerotiniaceae</taxon>
        <taxon>Botrytis</taxon>
    </lineage>
</organism>
<evidence type="ECO:0000313" key="2">
    <source>
        <dbReference type="Proteomes" id="UP000297910"/>
    </source>
</evidence>
<comment type="caution">
    <text evidence="1">The sequence shown here is derived from an EMBL/GenBank/DDBJ whole genome shotgun (WGS) entry which is preliminary data.</text>
</comment>
<dbReference type="Proteomes" id="UP000297910">
    <property type="component" value="Unassembled WGS sequence"/>
</dbReference>
<keyword evidence="2" id="KW-1185">Reference proteome</keyword>
<evidence type="ECO:0000313" key="1">
    <source>
        <dbReference type="EMBL" id="TGO21871.1"/>
    </source>
</evidence>
<dbReference type="AlphaFoldDB" id="A0A4Z1FK01"/>
<name>A0A4Z1FK01_9HELO</name>
<reference evidence="1 2" key="1">
    <citation type="submission" date="2017-12" db="EMBL/GenBank/DDBJ databases">
        <title>Comparative genomics of Botrytis spp.</title>
        <authorList>
            <person name="Valero-Jimenez C.A."/>
            <person name="Tapia P."/>
            <person name="Veloso J."/>
            <person name="Silva-Moreno E."/>
            <person name="Staats M."/>
            <person name="Valdes J.H."/>
            <person name="Van Kan J.A.L."/>
        </authorList>
    </citation>
    <scope>NUCLEOTIDE SEQUENCE [LARGE SCALE GENOMIC DNA]</scope>
    <source>
        <strain evidence="1 2">Bp0003</strain>
    </source>
</reference>